<dbReference type="Gene3D" id="1.10.238.10">
    <property type="entry name" value="EF-hand"/>
    <property type="match status" value="1"/>
</dbReference>
<dbReference type="InterPro" id="IPR002048">
    <property type="entry name" value="EF_hand_dom"/>
</dbReference>
<dbReference type="InterPro" id="IPR011992">
    <property type="entry name" value="EF-hand-dom_pair"/>
</dbReference>
<evidence type="ECO:0000256" key="2">
    <source>
        <dbReference type="ARBA" id="ARBA00022837"/>
    </source>
</evidence>
<evidence type="ECO:0000256" key="1">
    <source>
        <dbReference type="ARBA" id="ARBA00022737"/>
    </source>
</evidence>
<dbReference type="AlphaFoldDB" id="A0A095AQ79"/>
<reference evidence="4" key="2">
    <citation type="journal article" date="2019" name="Gigascience">
        <title>High-quality Schistosoma haematobium genome achieved by single-molecule and long-range sequencing.</title>
        <authorList>
            <person name="Stroehlein A.J."/>
            <person name="Korhonen P.K."/>
            <person name="Chong T.M."/>
            <person name="Lim Y.L."/>
            <person name="Chan K.G."/>
            <person name="Webster B."/>
            <person name="Rollinson D."/>
            <person name="Brindley P.J."/>
            <person name="Gasser R.B."/>
            <person name="Young N.D."/>
        </authorList>
    </citation>
    <scope>NUCLEOTIDE SEQUENCE</scope>
</reference>
<dbReference type="STRING" id="6185.A0A095AQ79"/>
<dbReference type="InterPro" id="IPR018247">
    <property type="entry name" value="EF_Hand_1_Ca_BS"/>
</dbReference>
<dbReference type="CDD" id="cd00051">
    <property type="entry name" value="EFh"/>
    <property type="match status" value="1"/>
</dbReference>
<reference evidence="5" key="1">
    <citation type="journal article" date="2012" name="Nat. Genet.">
        <title>Whole-genome sequence of Schistosoma haematobium.</title>
        <authorList>
            <person name="Young N.D."/>
            <person name="Jex A.R."/>
            <person name="Li B."/>
            <person name="Liu S."/>
            <person name="Yang L."/>
            <person name="Xiong Z."/>
            <person name="Li Y."/>
            <person name="Cantacessi C."/>
            <person name="Hall R.S."/>
            <person name="Xu X."/>
            <person name="Chen F."/>
            <person name="Wu X."/>
            <person name="Zerlotini A."/>
            <person name="Oliveira G."/>
            <person name="Hofmann A."/>
            <person name="Zhang G."/>
            <person name="Fang X."/>
            <person name="Kang Y."/>
            <person name="Campbell B.E."/>
            <person name="Loukas A."/>
            <person name="Ranganathan S."/>
            <person name="Rollinson D."/>
            <person name="Rinaldi G."/>
            <person name="Brindley P.J."/>
            <person name="Yang H."/>
            <person name="Wang J."/>
            <person name="Wang J."/>
            <person name="Gasser R.B."/>
        </authorList>
    </citation>
    <scope>NUCLEOTIDE SEQUENCE [LARGE SCALE GENOMIC DNA]</scope>
</reference>
<sequence length="160" mass="18038">MTSSAKKQKVKLTEETITEYKGQFDALDHDKTGKVSVPDVTVLIRRVGLMPSNLEIEELIADVDKEKTALIEGITFDQFCEIASQKYNEIYTESDIVEAFRTFDVENNGFLSASELRRALCTVGENLTEVEMDAMLEKAKIDSDGNVHYEEFVRSITSDL</sequence>
<dbReference type="Pfam" id="PF13499">
    <property type="entry name" value="EF-hand_7"/>
    <property type="match status" value="1"/>
</dbReference>
<proteinExistence type="predicted"/>
<organism evidence="5">
    <name type="scientific">Schistosoma haematobium</name>
    <name type="common">Blood fluke</name>
    <dbReference type="NCBI Taxonomy" id="6185"/>
    <lineage>
        <taxon>Eukaryota</taxon>
        <taxon>Metazoa</taxon>
        <taxon>Spiralia</taxon>
        <taxon>Lophotrochozoa</taxon>
        <taxon>Platyhelminthes</taxon>
        <taxon>Trematoda</taxon>
        <taxon>Digenea</taxon>
        <taxon>Strigeidida</taxon>
        <taxon>Schistosomatoidea</taxon>
        <taxon>Schistosomatidae</taxon>
        <taxon>Schistosoma</taxon>
    </lineage>
</organism>
<evidence type="ECO:0000313" key="5">
    <source>
        <dbReference type="EMBL" id="KGB36481.1"/>
    </source>
</evidence>
<dbReference type="OrthoDB" id="26525at2759"/>
<name>A0A095AQ79_SCHHA</name>
<reference evidence="4" key="3">
    <citation type="submission" date="2021-06" db="EMBL/GenBank/DDBJ databases">
        <title>Chromosome-level genome assembly for S. haematobium.</title>
        <authorList>
            <person name="Stroehlein A.J."/>
        </authorList>
    </citation>
    <scope>NUCLEOTIDE SEQUENCE</scope>
</reference>
<feature type="domain" description="EF-hand" evidence="3">
    <location>
        <begin position="15"/>
        <end position="50"/>
    </location>
</feature>
<dbReference type="CTD" id="24592285"/>
<reference evidence="4" key="4">
    <citation type="journal article" date="2022" name="PLoS Pathog.">
        <title>Chromosome-level genome of Schistosoma haematobium underpins genome-wide explorations of molecular variation.</title>
        <authorList>
            <person name="Stroehlein A.J."/>
            <person name="Korhonen P.K."/>
            <person name="Lee V.V."/>
            <person name="Ralph S.A."/>
            <person name="Mentink-Kane M."/>
            <person name="You H."/>
            <person name="McManus D.P."/>
            <person name="Tchuente L.T."/>
            <person name="Stothard J.R."/>
            <person name="Kaur P."/>
            <person name="Dudchenko O."/>
            <person name="Aiden E.L."/>
            <person name="Yang B."/>
            <person name="Yang H."/>
            <person name="Emery A.M."/>
            <person name="Webster B.L."/>
            <person name="Brindley P.J."/>
            <person name="Rollinson D."/>
            <person name="Chang B.C.H."/>
            <person name="Gasser R.B."/>
            <person name="Young N.D."/>
        </authorList>
    </citation>
    <scope>NUCLEOTIDE SEQUENCE</scope>
</reference>
<evidence type="ECO:0000313" key="4">
    <source>
        <dbReference type="EMBL" id="KAH9587921.1"/>
    </source>
</evidence>
<dbReference type="EMBL" id="KL250780">
    <property type="protein sequence ID" value="KGB36481.1"/>
    <property type="molecule type" value="Genomic_DNA"/>
</dbReference>
<keyword evidence="2" id="KW-0106">Calcium</keyword>
<dbReference type="SUPFAM" id="SSF47473">
    <property type="entry name" value="EF-hand"/>
    <property type="match status" value="1"/>
</dbReference>
<dbReference type="PANTHER" id="PTHR23048:SF0">
    <property type="entry name" value="CALMODULIN LIKE 3"/>
    <property type="match status" value="1"/>
</dbReference>
<dbReference type="FunFam" id="1.10.238.10:FF:000001">
    <property type="entry name" value="Calmodulin 1"/>
    <property type="match status" value="1"/>
</dbReference>
<dbReference type="RefSeq" id="XP_012796244.1">
    <property type="nucleotide sequence ID" value="XM_012940790.3"/>
</dbReference>
<evidence type="ECO:0000259" key="3">
    <source>
        <dbReference type="PROSITE" id="PS50222"/>
    </source>
</evidence>
<feature type="non-terminal residue" evidence="5">
    <location>
        <position position="160"/>
    </location>
</feature>
<keyword evidence="6" id="KW-1185">Reference proteome</keyword>
<dbReference type="PROSITE" id="PS00018">
    <property type="entry name" value="EF_HAND_1"/>
    <property type="match status" value="1"/>
</dbReference>
<evidence type="ECO:0000313" key="6">
    <source>
        <dbReference type="Proteomes" id="UP000471633"/>
    </source>
</evidence>
<feature type="domain" description="EF-hand" evidence="3">
    <location>
        <begin position="91"/>
        <end position="126"/>
    </location>
</feature>
<dbReference type="Proteomes" id="UP000471633">
    <property type="component" value="Unassembled WGS sequence"/>
</dbReference>
<dbReference type="SMART" id="SM00054">
    <property type="entry name" value="EFh"/>
    <property type="match status" value="4"/>
</dbReference>
<keyword evidence="1" id="KW-0677">Repeat</keyword>
<dbReference type="GeneID" id="24592285"/>
<protein>
    <submittedName>
        <fullName evidence="5">Calmodulin</fullName>
    </submittedName>
</protein>
<gene>
    <name evidence="4" type="ORF">MS3_00005485</name>
    <name evidence="5" type="ORF">MS3_04783</name>
</gene>
<dbReference type="GO" id="GO:0016460">
    <property type="term" value="C:myosin II complex"/>
    <property type="evidence" value="ECO:0007669"/>
    <property type="project" value="TreeGrafter"/>
</dbReference>
<dbReference type="KEGG" id="shx:MS3_00005485"/>
<accession>A0A095AQ79</accession>
<dbReference type="EMBL" id="AMPZ03000003">
    <property type="protein sequence ID" value="KAH9587921.1"/>
    <property type="molecule type" value="Genomic_DNA"/>
</dbReference>
<dbReference type="PROSITE" id="PS50222">
    <property type="entry name" value="EF_HAND_2"/>
    <property type="match status" value="2"/>
</dbReference>
<dbReference type="GO" id="GO:0005509">
    <property type="term" value="F:calcium ion binding"/>
    <property type="evidence" value="ECO:0007669"/>
    <property type="project" value="InterPro"/>
</dbReference>
<dbReference type="PANTHER" id="PTHR23048">
    <property type="entry name" value="MYOSIN LIGHT CHAIN 1, 3"/>
    <property type="match status" value="1"/>
</dbReference>
<dbReference type="InterPro" id="IPR050230">
    <property type="entry name" value="CALM/Myosin/TropC-like"/>
</dbReference>